<dbReference type="Proteomes" id="UP000011713">
    <property type="component" value="Unassembled WGS sequence"/>
</dbReference>
<keyword evidence="5" id="KW-1185">Reference proteome</keyword>
<evidence type="ECO:0000256" key="3">
    <source>
        <dbReference type="PIRSR" id="PIRSR606689-1"/>
    </source>
</evidence>
<organism evidence="4 5">
    <name type="scientific">Hyaloperonospora arabidopsidis (strain Emoy2)</name>
    <name type="common">Downy mildew agent</name>
    <name type="synonym">Peronospora arabidopsidis</name>
    <dbReference type="NCBI Taxonomy" id="559515"/>
    <lineage>
        <taxon>Eukaryota</taxon>
        <taxon>Sar</taxon>
        <taxon>Stramenopiles</taxon>
        <taxon>Oomycota</taxon>
        <taxon>Peronosporomycetes</taxon>
        <taxon>Peronosporales</taxon>
        <taxon>Peronosporaceae</taxon>
        <taxon>Hyaloperonospora</taxon>
    </lineage>
</organism>
<evidence type="ECO:0000313" key="5">
    <source>
        <dbReference type="Proteomes" id="UP000011713"/>
    </source>
</evidence>
<evidence type="ECO:0000256" key="1">
    <source>
        <dbReference type="ARBA" id="ARBA00022741"/>
    </source>
</evidence>
<dbReference type="SUPFAM" id="SSF52540">
    <property type="entry name" value="P-loop containing nucleoside triphosphate hydrolases"/>
    <property type="match status" value="1"/>
</dbReference>
<dbReference type="PANTHER" id="PTHR11711">
    <property type="entry name" value="ADP RIBOSYLATION FACTOR-RELATED"/>
    <property type="match status" value="1"/>
</dbReference>
<dbReference type="STRING" id="559515.M4BEA5"/>
<keyword evidence="1 3" id="KW-0547">Nucleotide-binding</keyword>
<protein>
    <submittedName>
        <fullName evidence="4">Uncharacterized protein</fullName>
    </submittedName>
</protein>
<dbReference type="EnsemblProtists" id="HpaT804623">
    <property type="protein sequence ID" value="HpaP804623"/>
    <property type="gene ID" value="HpaG804623"/>
</dbReference>
<dbReference type="EMBL" id="JH598174">
    <property type="status" value="NOT_ANNOTATED_CDS"/>
    <property type="molecule type" value="Genomic_DNA"/>
</dbReference>
<dbReference type="GO" id="GO:0005525">
    <property type="term" value="F:GTP binding"/>
    <property type="evidence" value="ECO:0007669"/>
    <property type="project" value="UniProtKB-KW"/>
</dbReference>
<evidence type="ECO:0000256" key="2">
    <source>
        <dbReference type="ARBA" id="ARBA00023134"/>
    </source>
</evidence>
<keyword evidence="2 3" id="KW-0342">GTP-binding</keyword>
<reference evidence="5" key="1">
    <citation type="journal article" date="2010" name="Science">
        <title>Signatures of adaptation to obligate biotrophy in the Hyaloperonospora arabidopsidis genome.</title>
        <authorList>
            <person name="Baxter L."/>
            <person name="Tripathy S."/>
            <person name="Ishaque N."/>
            <person name="Boot N."/>
            <person name="Cabral A."/>
            <person name="Kemen E."/>
            <person name="Thines M."/>
            <person name="Ah-Fong A."/>
            <person name="Anderson R."/>
            <person name="Badejoko W."/>
            <person name="Bittner-Eddy P."/>
            <person name="Boore J.L."/>
            <person name="Chibucos M.C."/>
            <person name="Coates M."/>
            <person name="Dehal P."/>
            <person name="Delehaunty K."/>
            <person name="Dong S."/>
            <person name="Downton P."/>
            <person name="Dumas B."/>
            <person name="Fabro G."/>
            <person name="Fronick C."/>
            <person name="Fuerstenberg S.I."/>
            <person name="Fulton L."/>
            <person name="Gaulin E."/>
            <person name="Govers F."/>
            <person name="Hughes L."/>
            <person name="Humphray S."/>
            <person name="Jiang R.H."/>
            <person name="Judelson H."/>
            <person name="Kamoun S."/>
            <person name="Kyung K."/>
            <person name="Meijer H."/>
            <person name="Minx P."/>
            <person name="Morris P."/>
            <person name="Nelson J."/>
            <person name="Phuntumart V."/>
            <person name="Qutob D."/>
            <person name="Rehmany A."/>
            <person name="Rougon-Cardoso A."/>
            <person name="Ryden P."/>
            <person name="Torto-Alalibo T."/>
            <person name="Studholme D."/>
            <person name="Wang Y."/>
            <person name="Win J."/>
            <person name="Wood J."/>
            <person name="Clifton S.W."/>
            <person name="Rogers J."/>
            <person name="Van den Ackerveken G."/>
            <person name="Jones J.D."/>
            <person name="McDowell J.M."/>
            <person name="Beynon J."/>
            <person name="Tyler B.M."/>
        </authorList>
    </citation>
    <scope>NUCLEOTIDE SEQUENCE [LARGE SCALE GENOMIC DNA]</scope>
    <source>
        <strain evidence="5">Emoy2</strain>
    </source>
</reference>
<evidence type="ECO:0000313" key="4">
    <source>
        <dbReference type="EnsemblProtists" id="HpaP804623"/>
    </source>
</evidence>
<dbReference type="AlphaFoldDB" id="M4BEA5"/>
<sequence length="90" mass="10545">MLNEGELLRMVNEQTLHRMLNKDELRDSVLLVFSNKQDLLNAMSAAGMTDKLGLQGLCQQWFILVYRATMDDRLYEGLDWLLPLSRRDSW</sequence>
<dbReference type="Pfam" id="PF00025">
    <property type="entry name" value="Arf"/>
    <property type="match status" value="1"/>
</dbReference>
<reference evidence="4" key="2">
    <citation type="submission" date="2015-06" db="UniProtKB">
        <authorList>
            <consortium name="EnsemblProtists"/>
        </authorList>
    </citation>
    <scope>IDENTIFICATION</scope>
    <source>
        <strain evidence="4">Emoy2</strain>
    </source>
</reference>
<dbReference type="InterPro" id="IPR024156">
    <property type="entry name" value="Small_GTPase_ARF"/>
</dbReference>
<dbReference type="InterPro" id="IPR027417">
    <property type="entry name" value="P-loop_NTPase"/>
</dbReference>
<dbReference type="InParanoid" id="M4BEA5"/>
<dbReference type="GO" id="GO:0003924">
    <property type="term" value="F:GTPase activity"/>
    <property type="evidence" value="ECO:0007669"/>
    <property type="project" value="InterPro"/>
</dbReference>
<accession>M4BEA5</accession>
<dbReference type="VEuPathDB" id="FungiDB:HpaG804623"/>
<name>M4BEA5_HYAAE</name>
<feature type="binding site" evidence="3">
    <location>
        <begin position="35"/>
        <end position="38"/>
    </location>
    <ligand>
        <name>GTP</name>
        <dbReference type="ChEBI" id="CHEBI:37565"/>
    </ligand>
</feature>
<dbReference type="eggNOG" id="KOG0070">
    <property type="taxonomic scope" value="Eukaryota"/>
</dbReference>
<dbReference type="InterPro" id="IPR006689">
    <property type="entry name" value="Small_GTPase_ARF/SAR"/>
</dbReference>
<proteinExistence type="predicted"/>
<dbReference type="Gene3D" id="3.40.50.300">
    <property type="entry name" value="P-loop containing nucleotide triphosphate hydrolases"/>
    <property type="match status" value="1"/>
</dbReference>
<dbReference type="HOGENOM" id="CLU_040729_17_0_1"/>